<dbReference type="PANTHER" id="PTHR43477">
    <property type="entry name" value="DIHYDROANTICAPSIN 7-DEHYDROGENASE"/>
    <property type="match status" value="1"/>
</dbReference>
<dbReference type="InterPro" id="IPR002347">
    <property type="entry name" value="SDR_fam"/>
</dbReference>
<dbReference type="PRINTS" id="PR00081">
    <property type="entry name" value="GDHRDH"/>
</dbReference>
<dbReference type="InterPro" id="IPR036291">
    <property type="entry name" value="NAD(P)-bd_dom_sf"/>
</dbReference>
<name>A0A3S9MV77_9FLAO</name>
<dbReference type="CDD" id="cd05233">
    <property type="entry name" value="SDR_c"/>
    <property type="match status" value="1"/>
</dbReference>
<evidence type="ECO:0000256" key="1">
    <source>
        <dbReference type="ARBA" id="ARBA00006484"/>
    </source>
</evidence>
<protein>
    <submittedName>
        <fullName evidence="3">SDR family oxidoreductase</fullName>
    </submittedName>
</protein>
<sequence>MSDFKGKTVVVTGGTSGIGKATAKAFLDKGATVIITSRKQENIDSTVQELGGDIKGFVSDAGKWEDLQSFGTHLGKHTDHVDVLFVNAGFGKFTSLAEASEEAFDSQFNALVKGGYFTTQKTLPFLKKGSSIIFNTSVVTDMAMQGASIYGAAKSAVKYFTSSFANEFKEQGIRVNAVSPGPIGTNFFNEAGVPEEQQQQMAEGILNMVPMNRFGEPSEIAKTVLFLASDDASYITGHEIQVDGGMVQV</sequence>
<dbReference type="EMBL" id="CP034549">
    <property type="protein sequence ID" value="AZQ43086.1"/>
    <property type="molecule type" value="Genomic_DNA"/>
</dbReference>
<dbReference type="KEGG" id="noj:EJ995_02115"/>
<dbReference type="SUPFAM" id="SSF51735">
    <property type="entry name" value="NAD(P)-binding Rossmann-fold domains"/>
    <property type="match status" value="1"/>
</dbReference>
<dbReference type="FunFam" id="3.40.50.720:FF:000084">
    <property type="entry name" value="Short-chain dehydrogenase reductase"/>
    <property type="match status" value="1"/>
</dbReference>
<dbReference type="Gene3D" id="3.40.50.720">
    <property type="entry name" value="NAD(P)-binding Rossmann-like Domain"/>
    <property type="match status" value="1"/>
</dbReference>
<accession>A0A3S9MV77</accession>
<dbReference type="Proteomes" id="UP000279600">
    <property type="component" value="Chromosome"/>
</dbReference>
<dbReference type="PANTHER" id="PTHR43477:SF1">
    <property type="entry name" value="DIHYDROANTICAPSIN 7-DEHYDROGENASE"/>
    <property type="match status" value="1"/>
</dbReference>
<dbReference type="AlphaFoldDB" id="A0A3S9MV77"/>
<evidence type="ECO:0000313" key="4">
    <source>
        <dbReference type="Proteomes" id="UP000279600"/>
    </source>
</evidence>
<evidence type="ECO:0000313" key="3">
    <source>
        <dbReference type="EMBL" id="AZQ43086.1"/>
    </source>
</evidence>
<dbReference type="InterPro" id="IPR020904">
    <property type="entry name" value="Sc_DH/Rdtase_CS"/>
</dbReference>
<organism evidence="3 4">
    <name type="scientific">Nonlabens ponticola</name>
    <dbReference type="NCBI Taxonomy" id="2496866"/>
    <lineage>
        <taxon>Bacteria</taxon>
        <taxon>Pseudomonadati</taxon>
        <taxon>Bacteroidota</taxon>
        <taxon>Flavobacteriia</taxon>
        <taxon>Flavobacteriales</taxon>
        <taxon>Flavobacteriaceae</taxon>
        <taxon>Nonlabens</taxon>
    </lineage>
</organism>
<keyword evidence="2" id="KW-0560">Oxidoreductase</keyword>
<evidence type="ECO:0000256" key="2">
    <source>
        <dbReference type="ARBA" id="ARBA00023002"/>
    </source>
</evidence>
<keyword evidence="4" id="KW-1185">Reference proteome</keyword>
<proteinExistence type="inferred from homology"/>
<dbReference type="InterPro" id="IPR051122">
    <property type="entry name" value="SDR_DHRS6-like"/>
</dbReference>
<dbReference type="GO" id="GO:0016491">
    <property type="term" value="F:oxidoreductase activity"/>
    <property type="evidence" value="ECO:0007669"/>
    <property type="project" value="UniProtKB-KW"/>
</dbReference>
<dbReference type="Pfam" id="PF13561">
    <property type="entry name" value="adh_short_C2"/>
    <property type="match status" value="1"/>
</dbReference>
<comment type="similarity">
    <text evidence="1">Belongs to the short-chain dehydrogenases/reductases (SDR) family.</text>
</comment>
<dbReference type="OrthoDB" id="9803333at2"/>
<reference evidence="3 4" key="1">
    <citation type="submission" date="2018-12" db="EMBL/GenBank/DDBJ databases">
        <title>Complete genome of Nonlabens sp. MJ115.</title>
        <authorList>
            <person name="Choi H.S."/>
            <person name="Jung J."/>
        </authorList>
    </citation>
    <scope>NUCLEOTIDE SEQUENCE [LARGE SCALE GENOMIC DNA]</scope>
    <source>
        <strain evidence="3 4">MJ115</strain>
    </source>
</reference>
<dbReference type="PROSITE" id="PS00061">
    <property type="entry name" value="ADH_SHORT"/>
    <property type="match status" value="1"/>
</dbReference>
<gene>
    <name evidence="3" type="ORF">EJ995_02115</name>
</gene>
<dbReference type="RefSeq" id="WP_126445151.1">
    <property type="nucleotide sequence ID" value="NZ_CP034549.1"/>
</dbReference>